<dbReference type="InterPro" id="IPR050772">
    <property type="entry name" value="Hydratase-Decarb/MhpD_sf"/>
</dbReference>
<accession>A0A023BSF2</accession>
<dbReference type="EMBL" id="AQRA01000007">
    <property type="protein sequence ID" value="EZH72911.1"/>
    <property type="molecule type" value="Genomic_DNA"/>
</dbReference>
<dbReference type="GO" id="GO:0008684">
    <property type="term" value="F:2-oxopent-4-enoate hydratase activity"/>
    <property type="evidence" value="ECO:0007669"/>
    <property type="project" value="TreeGrafter"/>
</dbReference>
<dbReference type="eggNOG" id="COG3971">
    <property type="taxonomic scope" value="Bacteria"/>
</dbReference>
<dbReference type="Proteomes" id="UP000023541">
    <property type="component" value="Unassembled WGS sequence"/>
</dbReference>
<dbReference type="SUPFAM" id="SSF56529">
    <property type="entry name" value="FAH"/>
    <property type="match status" value="1"/>
</dbReference>
<proteinExistence type="predicted"/>
<dbReference type="OrthoDB" id="9792137at2"/>
<comment type="caution">
    <text evidence="3">The sequence shown here is derived from an EMBL/GenBank/DDBJ whole genome shotgun (WGS) entry which is preliminary data.</text>
</comment>
<reference evidence="3 4" key="1">
    <citation type="submission" date="2014-04" db="EMBL/GenBank/DDBJ databases">
        <title>Aquimarina sp. 22II-S11-z7 Genome Sequencing.</title>
        <authorList>
            <person name="Lai Q."/>
        </authorList>
    </citation>
    <scope>NUCLEOTIDE SEQUENCE [LARGE SCALE GENOMIC DNA]</scope>
    <source>
        <strain evidence="3 4">22II-S11-z7</strain>
    </source>
</reference>
<organism evidence="3 4">
    <name type="scientific">Aquimarina atlantica</name>
    <dbReference type="NCBI Taxonomy" id="1317122"/>
    <lineage>
        <taxon>Bacteria</taxon>
        <taxon>Pseudomonadati</taxon>
        <taxon>Bacteroidota</taxon>
        <taxon>Flavobacteriia</taxon>
        <taxon>Flavobacteriales</taxon>
        <taxon>Flavobacteriaceae</taxon>
        <taxon>Aquimarina</taxon>
    </lineage>
</organism>
<dbReference type="GO" id="GO:0005737">
    <property type="term" value="C:cytoplasm"/>
    <property type="evidence" value="ECO:0007669"/>
    <property type="project" value="TreeGrafter"/>
</dbReference>
<dbReference type="Gene3D" id="3.90.850.10">
    <property type="entry name" value="Fumarylacetoacetase-like, C-terminal domain"/>
    <property type="match status" value="1"/>
</dbReference>
<dbReference type="GO" id="GO:0018817">
    <property type="term" value="F:2-oxo-hept-3-ene-1,7-dioate hydratase activity"/>
    <property type="evidence" value="ECO:0007669"/>
    <property type="project" value="InterPro"/>
</dbReference>
<evidence type="ECO:0000259" key="2">
    <source>
        <dbReference type="Pfam" id="PF01557"/>
    </source>
</evidence>
<dbReference type="AlphaFoldDB" id="A0A023BSF2"/>
<name>A0A023BSF2_9FLAO</name>
<dbReference type="InterPro" id="IPR036663">
    <property type="entry name" value="Fumarylacetoacetase_C_sf"/>
</dbReference>
<dbReference type="PANTHER" id="PTHR30143:SF0">
    <property type="entry name" value="2-KETO-4-PENTENOATE HYDRATASE"/>
    <property type="match status" value="1"/>
</dbReference>
<dbReference type="Pfam" id="PF01557">
    <property type="entry name" value="FAA_hydrolase"/>
    <property type="match status" value="1"/>
</dbReference>
<dbReference type="InterPro" id="IPR011234">
    <property type="entry name" value="Fumarylacetoacetase-like_C"/>
</dbReference>
<evidence type="ECO:0000313" key="4">
    <source>
        <dbReference type="Proteomes" id="UP000023541"/>
    </source>
</evidence>
<keyword evidence="4" id="KW-1185">Reference proteome</keyword>
<keyword evidence="1" id="KW-0456">Lyase</keyword>
<dbReference type="RefSeq" id="WP_034244393.1">
    <property type="nucleotide sequence ID" value="NZ_AQRA01000007.1"/>
</dbReference>
<dbReference type="PANTHER" id="PTHR30143">
    <property type="entry name" value="ACID HYDRATASE"/>
    <property type="match status" value="1"/>
</dbReference>
<dbReference type="STRING" id="1317122.ATO12_22545"/>
<dbReference type="NCBIfam" id="TIGR02312">
    <property type="entry name" value="HpaH"/>
    <property type="match status" value="1"/>
</dbReference>
<protein>
    <submittedName>
        <fullName evidence="3">2-oxo-hepta-3-ene-1,7-dioate hydratase</fullName>
    </submittedName>
</protein>
<dbReference type="InterPro" id="IPR012690">
    <property type="entry name" value="HpcG"/>
</dbReference>
<sequence>MLTSLQIKEEANRLHDSEKNKKQVAATTNYFPEMDINDAYQIQEEWVNIKKKEGRKVVGYKIGLTSKVMQVAMNINEPDYGTLLDDMVYENGCEIKTSDFLDPRIEVELAFVLKKPLFGDTLTIEDVLDATDYVVPVLELIAARTYRVDPNTNYVRTVKDTISDNAANAGIILGNTRINPRDIDLRWVGALLYKNGTIEESGVAAAVLDHPARGVIWLAKKYTKHNITLDAGQIILAGSFTRPVVVKAGDTITVDYNSLGKITCNFI</sequence>
<feature type="domain" description="Fumarylacetoacetase-like C-terminal" evidence="2">
    <location>
        <begin position="102"/>
        <end position="264"/>
    </location>
</feature>
<evidence type="ECO:0000256" key="1">
    <source>
        <dbReference type="ARBA" id="ARBA00023239"/>
    </source>
</evidence>
<gene>
    <name evidence="3" type="ORF">ATO12_22545</name>
</gene>
<evidence type="ECO:0000313" key="3">
    <source>
        <dbReference type="EMBL" id="EZH72911.1"/>
    </source>
</evidence>